<feature type="compositionally biased region" description="Polar residues" evidence="1">
    <location>
        <begin position="66"/>
        <end position="77"/>
    </location>
</feature>
<dbReference type="Gene3D" id="3.30.70.1230">
    <property type="entry name" value="Nucleotide cyclase"/>
    <property type="match status" value="1"/>
</dbReference>
<evidence type="ECO:0000313" key="4">
    <source>
        <dbReference type="Proteomes" id="UP000006671"/>
    </source>
</evidence>
<dbReference type="SUPFAM" id="SSF55073">
    <property type="entry name" value="Nucleotide cyclase"/>
    <property type="match status" value="1"/>
</dbReference>
<protein>
    <submittedName>
        <fullName evidence="3">Predicted protein</fullName>
    </submittedName>
</protein>
<dbReference type="AlphaFoldDB" id="D2VE73"/>
<dbReference type="EMBL" id="GG738866">
    <property type="protein sequence ID" value="EFC44746.1"/>
    <property type="molecule type" value="Genomic_DNA"/>
</dbReference>
<organism evidence="4">
    <name type="scientific">Naegleria gruberi</name>
    <name type="common">Amoeba</name>
    <dbReference type="NCBI Taxonomy" id="5762"/>
    <lineage>
        <taxon>Eukaryota</taxon>
        <taxon>Discoba</taxon>
        <taxon>Heterolobosea</taxon>
        <taxon>Tetramitia</taxon>
        <taxon>Eutetramitia</taxon>
        <taxon>Vahlkampfiidae</taxon>
        <taxon>Naegleria</taxon>
    </lineage>
</organism>
<keyword evidence="2" id="KW-0472">Membrane</keyword>
<evidence type="ECO:0000256" key="2">
    <source>
        <dbReference type="SAM" id="Phobius"/>
    </source>
</evidence>
<feature type="compositionally biased region" description="Low complexity" evidence="1">
    <location>
        <begin position="35"/>
        <end position="48"/>
    </location>
</feature>
<reference evidence="3 4" key="1">
    <citation type="journal article" date="2010" name="Cell">
        <title>The genome of Naegleria gruberi illuminates early eukaryotic versatility.</title>
        <authorList>
            <person name="Fritz-Laylin L.K."/>
            <person name="Prochnik S.E."/>
            <person name="Ginger M.L."/>
            <person name="Dacks J.B."/>
            <person name="Carpenter M.L."/>
            <person name="Field M.C."/>
            <person name="Kuo A."/>
            <person name="Paredez A."/>
            <person name="Chapman J."/>
            <person name="Pham J."/>
            <person name="Shu S."/>
            <person name="Neupane R."/>
            <person name="Cipriano M."/>
            <person name="Mancuso J."/>
            <person name="Tu H."/>
            <person name="Salamov A."/>
            <person name="Lindquist E."/>
            <person name="Shapiro H."/>
            <person name="Lucas S."/>
            <person name="Grigoriev I.V."/>
            <person name="Cande W.Z."/>
            <person name="Fulton C."/>
            <person name="Rokhsar D.S."/>
            <person name="Dawson S.C."/>
        </authorList>
    </citation>
    <scope>NUCLEOTIDE SEQUENCE [LARGE SCALE GENOMIC DNA]</scope>
    <source>
        <strain evidence="3 4">NEG-M</strain>
    </source>
</reference>
<evidence type="ECO:0000313" key="3">
    <source>
        <dbReference type="EMBL" id="EFC44746.1"/>
    </source>
</evidence>
<feature type="transmembrane region" description="Helical" evidence="2">
    <location>
        <begin position="467"/>
        <end position="491"/>
    </location>
</feature>
<dbReference type="GeneID" id="8848280"/>
<keyword evidence="2" id="KW-1133">Transmembrane helix</keyword>
<name>D2VE73_NAEGR</name>
<keyword evidence="2" id="KW-0812">Transmembrane</keyword>
<sequence>MKNKVIPQGEDNTHQQTPSSSTSSTTRMALPNKTSSNSSIVVGGVSPVATSPVMTTTNTNNKTTKQDSSQSFSIQASGKESGKDLKASYQSYHFHPNHEDENASTTSHMMEIAYGGGMCFRSISCCLVGIISSLVILSVVTLTSIWISTTVPTLAVMSSQLRVEQFSTVVNNINQTIQNLVIVSETTKRLLTEDFNFSDPSLIEKTMYNLYKSEMALGRSEITITLYIGDTVGNCWGIYRSGDSVFYLDVNKQQGQKMYLCEDVQHSDYCKRNLVNATVELPPFDLSPLVTHSHEHSGRPSFSLSYVDSTVPSVTFLTLLNTFNSSRVSNFNFNYYFGYDVTSASISSFLEKQTKSVDGSVAFVIETKTEFLIACSDTAHPLVEVNESNGEVIRKTGLTFADELTFKIAQFMYHSVNNNLSSLTCGKVLLAEGSLYYINAMRVCSEQDLDWIIVWATPQNRYTQSTVIALTVSGISSIIIISVALIVGFLASKSIVKPFHKFMQAAESISNMELESFSFSDTRIIEVEKLQKMFVMLANRLKTYRSFLPSNVLLEIDNGGKDINANSSYHTKESHLGSFLVGGHSRGSSSFSFKKNKLALRLEKRQVTMCGIYIEGFDYCIHHLDYHDIIIMLSDLFDSIHKTSLTSAAEVGQFDNELITLAWNSLADQPNHIFRGISNCHILRDKLLKSLEKWNAREDIDQALNIRMSLHTQESIVGNIGTREAKSHASIGSCHANMKKLSKTCSSFSISLLVTEPIHKESSESFLTRYIDTIRLFRQNDCSINMSEEKTEDVAVYEIGNRNDVKMDEWMYELKERGEKTKWDRYILGCQYFHNEDYKEAFEFFEDYETIFEERYGRSDLPTLNLMAKCKLHL</sequence>
<dbReference type="KEGG" id="ngr:NAEGRDRAFT_67177"/>
<dbReference type="RefSeq" id="XP_002677490.1">
    <property type="nucleotide sequence ID" value="XM_002677444.1"/>
</dbReference>
<accession>D2VE73</accession>
<feature type="transmembrane region" description="Helical" evidence="2">
    <location>
        <begin position="125"/>
        <end position="147"/>
    </location>
</feature>
<gene>
    <name evidence="3" type="ORF">NAEGRDRAFT_67177</name>
</gene>
<feature type="region of interest" description="Disordered" evidence="1">
    <location>
        <begin position="1"/>
        <end position="77"/>
    </location>
</feature>
<dbReference type="VEuPathDB" id="AmoebaDB:NAEGRDRAFT_67177"/>
<dbReference type="InterPro" id="IPR029787">
    <property type="entry name" value="Nucleotide_cyclase"/>
</dbReference>
<evidence type="ECO:0000256" key="1">
    <source>
        <dbReference type="SAM" id="MobiDB-lite"/>
    </source>
</evidence>
<dbReference type="InParanoid" id="D2VE73"/>
<proteinExistence type="predicted"/>
<keyword evidence="4" id="KW-1185">Reference proteome</keyword>
<dbReference type="Proteomes" id="UP000006671">
    <property type="component" value="Unassembled WGS sequence"/>
</dbReference>